<evidence type="ECO:0000256" key="1">
    <source>
        <dbReference type="SAM" id="Phobius"/>
    </source>
</evidence>
<dbReference type="OrthoDB" id="1285728at2759"/>
<dbReference type="KEGG" id="nta:107802236"/>
<keyword evidence="1" id="KW-0812">Transmembrane</keyword>
<feature type="transmembrane region" description="Helical" evidence="1">
    <location>
        <begin position="125"/>
        <end position="144"/>
    </location>
</feature>
<feature type="transmembrane region" description="Helical" evidence="1">
    <location>
        <begin position="150"/>
        <end position="175"/>
    </location>
</feature>
<feature type="transmembrane region" description="Helical" evidence="1">
    <location>
        <begin position="196"/>
        <end position="215"/>
    </location>
</feature>
<dbReference type="RefSeq" id="XP_016481180.1">
    <property type="nucleotide sequence ID" value="XM_016625694.1"/>
</dbReference>
<sequence length="235" mass="26726">MKSICSQMGDAIPLCASPCGNATVSYQKGTQSLKVVVSIYKKIRLPEAFGGQSDGGLVRLEDIWWLIYSYFSFLCIVAALLNLELVPGIFTFLFMMGGFIIHFTAQYSVVYWHRDMPFQIIGAKAKFMIEVIPVMTAAVLHHLLEFNYGYLALLLGCTTYFYVFGHFMHVSYDIVEKDLLLELVMQVLVYMVDGELLVRALALTFCVGLCFYRYMIYCASEVPEHPKKELERLPV</sequence>
<protein>
    <submittedName>
        <fullName evidence="2">Uncharacterized protein isoform X1</fullName>
    </submittedName>
</protein>
<feature type="transmembrane region" description="Helical" evidence="1">
    <location>
        <begin position="63"/>
        <end position="83"/>
    </location>
</feature>
<gene>
    <name evidence="2" type="primary">LOC107802236</name>
</gene>
<name>A0A1S4AX35_TOBAC</name>
<evidence type="ECO:0000313" key="2">
    <source>
        <dbReference type="RefSeq" id="XP_016481180.1"/>
    </source>
</evidence>
<keyword evidence="1" id="KW-0472">Membrane</keyword>
<dbReference type="AlphaFoldDB" id="A0A1S4AX35"/>
<dbReference type="PaxDb" id="4097-A0A1S4AX35"/>
<organism evidence="2">
    <name type="scientific">Nicotiana tabacum</name>
    <name type="common">Common tobacco</name>
    <dbReference type="NCBI Taxonomy" id="4097"/>
    <lineage>
        <taxon>Eukaryota</taxon>
        <taxon>Viridiplantae</taxon>
        <taxon>Streptophyta</taxon>
        <taxon>Embryophyta</taxon>
        <taxon>Tracheophyta</taxon>
        <taxon>Spermatophyta</taxon>
        <taxon>Magnoliopsida</taxon>
        <taxon>eudicotyledons</taxon>
        <taxon>Gunneridae</taxon>
        <taxon>Pentapetalae</taxon>
        <taxon>asterids</taxon>
        <taxon>lamiids</taxon>
        <taxon>Solanales</taxon>
        <taxon>Solanaceae</taxon>
        <taxon>Nicotianoideae</taxon>
        <taxon>Nicotianeae</taxon>
        <taxon>Nicotiana</taxon>
    </lineage>
</organism>
<keyword evidence="1" id="KW-1133">Transmembrane helix</keyword>
<proteinExistence type="predicted"/>
<feature type="transmembrane region" description="Helical" evidence="1">
    <location>
        <begin position="89"/>
        <end position="113"/>
    </location>
</feature>
<reference evidence="2" key="1">
    <citation type="submission" date="2025-08" db="UniProtKB">
        <authorList>
            <consortium name="RefSeq"/>
        </authorList>
    </citation>
    <scope>IDENTIFICATION</scope>
</reference>
<accession>A0A1S4AX35</accession>